<dbReference type="KEGG" id="vg:34567700"/>
<feature type="transmembrane region" description="Helical" evidence="1">
    <location>
        <begin position="167"/>
        <end position="191"/>
    </location>
</feature>
<keyword evidence="1" id="KW-1133">Transmembrane helix</keyword>
<dbReference type="RefSeq" id="YP_009430179.1">
    <property type="nucleotide sequence ID" value="NC_021858.1"/>
</dbReference>
<organism evidence="2 3">
    <name type="scientific">Pandoravirus dulcis</name>
    <dbReference type="NCBI Taxonomy" id="1349409"/>
    <lineage>
        <taxon>Viruses</taxon>
        <taxon>Pandoravirus</taxon>
    </lineage>
</organism>
<name>A0A291ATY2_9VIRU</name>
<evidence type="ECO:0000256" key="1">
    <source>
        <dbReference type="SAM" id="Phobius"/>
    </source>
</evidence>
<protein>
    <submittedName>
        <fullName evidence="2">Uncharacterized protein</fullName>
    </submittedName>
</protein>
<gene>
    <name evidence="2" type="ORF">pdul_cds_152</name>
</gene>
<reference evidence="2 3" key="1">
    <citation type="journal article" date="2013" name="Science">
        <title>Pandoraviruses: amoeba viruses with genomes up to 2.5 Mb reaching that of parasitic eukaryotes.</title>
        <authorList>
            <person name="Philippe N."/>
            <person name="Legendre M."/>
            <person name="Doutre G."/>
            <person name="Coute Y."/>
            <person name="Poirot O."/>
            <person name="Lescot M."/>
            <person name="Arslan D."/>
            <person name="Seltzer V."/>
            <person name="Bertaux L."/>
            <person name="Bruley C."/>
            <person name="Garin J."/>
            <person name="Claverie J.M."/>
            <person name="Abergel C."/>
        </authorList>
    </citation>
    <scope>NUCLEOTIDE SEQUENCE [LARGE SCALE GENOMIC DNA]</scope>
    <source>
        <strain evidence="2">Melbourne</strain>
    </source>
</reference>
<accession>A0A291ATY2</accession>
<dbReference type="Proteomes" id="UP000201566">
    <property type="component" value="Segment"/>
</dbReference>
<dbReference type="EMBL" id="KC977570">
    <property type="protein sequence ID" value="ATE82470.1"/>
    <property type="molecule type" value="Genomic_DNA"/>
</dbReference>
<evidence type="ECO:0000313" key="3">
    <source>
        <dbReference type="Proteomes" id="UP000201566"/>
    </source>
</evidence>
<feature type="transmembrane region" description="Helical" evidence="1">
    <location>
        <begin position="203"/>
        <end position="223"/>
    </location>
</feature>
<feature type="transmembrane region" description="Helical" evidence="1">
    <location>
        <begin position="94"/>
        <end position="116"/>
    </location>
</feature>
<dbReference type="GeneID" id="34567700"/>
<sequence>MTRAPIRAATTTGGAVRCTCSSPYIHAPTQMLATTVAIIVLGSCCAGALGTEPDRTVQNDGACAVTSPLAIAPPPIQDHLDDDDDAMASLWTAYAGWTVGVVLIWAVCALVVRALVSADGPPKKAPRDVGPLRRLWGRIPLFVKAPVVLLIVFCMVLPHLAAEALPLAVPIIGLACRIAAAVMQYACLFIVRMAMHGQRCAALALVNIAMRAVLLAVALIDFVL</sequence>
<keyword evidence="1" id="KW-0812">Transmembrane</keyword>
<evidence type="ECO:0000313" key="2">
    <source>
        <dbReference type="EMBL" id="ATE82470.1"/>
    </source>
</evidence>
<keyword evidence="1" id="KW-0472">Membrane</keyword>
<feature type="transmembrane region" description="Helical" evidence="1">
    <location>
        <begin position="31"/>
        <end position="50"/>
    </location>
</feature>
<proteinExistence type="predicted"/>
<feature type="transmembrane region" description="Helical" evidence="1">
    <location>
        <begin position="141"/>
        <end position="161"/>
    </location>
</feature>